<feature type="transmembrane region" description="Helical" evidence="1">
    <location>
        <begin position="12"/>
        <end position="32"/>
    </location>
</feature>
<reference evidence="2 3" key="1">
    <citation type="submission" date="2017-10" db="EMBL/GenBank/DDBJ databases">
        <title>Sequencing the genomes of 1000 actinobacteria strains.</title>
        <authorList>
            <person name="Klenk H.-P."/>
        </authorList>
    </citation>
    <scope>NUCLEOTIDE SEQUENCE [LARGE SCALE GENOMIC DNA]</scope>
    <source>
        <strain evidence="2 3">DSM 15597</strain>
    </source>
</reference>
<gene>
    <name evidence="2" type="ORF">ATK74_1223</name>
</gene>
<sequence>MANTITRGRKRLTVFLVSILTITGAGVAYAYWTSIGSGVGSATTGQSVALTITSETAVGTLSPGSAGQTINFSVTNSGEGTQYPTAVTVAIADATGTAWVPTGTCLLADYTATISTAPVAGAIAPGASVPGVATVTLTNTGANQDDCQGQVVPLYFVAS</sequence>
<organism evidence="2 3">
    <name type="scientific">Propionicimonas paludicola</name>
    <dbReference type="NCBI Taxonomy" id="185243"/>
    <lineage>
        <taxon>Bacteria</taxon>
        <taxon>Bacillati</taxon>
        <taxon>Actinomycetota</taxon>
        <taxon>Actinomycetes</taxon>
        <taxon>Propionibacteriales</taxon>
        <taxon>Nocardioidaceae</taxon>
        <taxon>Propionicimonas</taxon>
    </lineage>
</organism>
<evidence type="ECO:0000313" key="2">
    <source>
        <dbReference type="EMBL" id="PFG16672.1"/>
    </source>
</evidence>
<comment type="caution">
    <text evidence="2">The sequence shown here is derived from an EMBL/GenBank/DDBJ whole genome shotgun (WGS) entry which is preliminary data.</text>
</comment>
<dbReference type="AlphaFoldDB" id="A0A2A9CSU1"/>
<dbReference type="Proteomes" id="UP000226079">
    <property type="component" value="Unassembled WGS sequence"/>
</dbReference>
<protein>
    <recommendedName>
        <fullName evidence="4">Ribosomally synthesized peptide with SipW-like signal peptide</fullName>
    </recommendedName>
</protein>
<name>A0A2A9CSU1_9ACTN</name>
<dbReference type="EMBL" id="PDJC01000001">
    <property type="protein sequence ID" value="PFG16672.1"/>
    <property type="molecule type" value="Genomic_DNA"/>
</dbReference>
<keyword evidence="3" id="KW-1185">Reference proteome</keyword>
<evidence type="ECO:0000256" key="1">
    <source>
        <dbReference type="SAM" id="Phobius"/>
    </source>
</evidence>
<proteinExistence type="predicted"/>
<evidence type="ECO:0008006" key="4">
    <source>
        <dbReference type="Google" id="ProtNLM"/>
    </source>
</evidence>
<evidence type="ECO:0000313" key="3">
    <source>
        <dbReference type="Proteomes" id="UP000226079"/>
    </source>
</evidence>
<accession>A0A2A9CSU1</accession>
<keyword evidence="1" id="KW-0812">Transmembrane</keyword>
<keyword evidence="1" id="KW-1133">Transmembrane helix</keyword>
<keyword evidence="1" id="KW-0472">Membrane</keyword>